<dbReference type="Proteomes" id="UP000266188">
    <property type="component" value="Unassembled WGS sequence"/>
</dbReference>
<dbReference type="EMBL" id="MVGC01000292">
    <property type="protein sequence ID" value="RJE20595.1"/>
    <property type="molecule type" value="Genomic_DNA"/>
</dbReference>
<organism evidence="1 2">
    <name type="scientific">Aspergillus sclerotialis</name>
    <dbReference type="NCBI Taxonomy" id="2070753"/>
    <lineage>
        <taxon>Eukaryota</taxon>
        <taxon>Fungi</taxon>
        <taxon>Dikarya</taxon>
        <taxon>Ascomycota</taxon>
        <taxon>Pezizomycotina</taxon>
        <taxon>Eurotiomycetes</taxon>
        <taxon>Eurotiomycetidae</taxon>
        <taxon>Eurotiales</taxon>
        <taxon>Aspergillaceae</taxon>
        <taxon>Aspergillus</taxon>
        <taxon>Aspergillus subgen. Polypaecilum</taxon>
    </lineage>
</organism>
<evidence type="ECO:0000313" key="2">
    <source>
        <dbReference type="Proteomes" id="UP000266188"/>
    </source>
</evidence>
<protein>
    <recommendedName>
        <fullName evidence="3">Terpene synthase</fullName>
    </recommendedName>
</protein>
<dbReference type="SUPFAM" id="SSF48576">
    <property type="entry name" value="Terpenoid synthases"/>
    <property type="match status" value="1"/>
</dbReference>
<sequence length="415" mass="46305">MLPLRLAIPIPRRPSQLSRVCLSPFVFYRRYNIAKGRPPILSDHHVKSTLPASDSIETYQETLRGIQYAFDPVDTSHIKADLQSFDFLNPDINPNLPGNNLANPINPPAEGVPWPTSFPYSYQSKHWMFTEKNLEAFMRDTYPQDPWGEHGTASEYVDRVVDSAISFVVNVFPTCNPTRLKILARMYALVFMHDDSVDLSNIPLDQVPRGTLSKTGFSKVSGEALDESPMLGKNMIESIQRWASIAGDPPSPTIQNFDDYVAYRIQSAGAEPVFRSVEFGCDLRLSDDEKNSVGPFTVACAKQFALTNDLYSYEKEVAEAEDGEASSNTVGLIQEQTGKAADFAKSIVRQVIWNTETQIHDEYLALLNAYGAEDVRLKYAQSLVLALAGNMFYSATCQRYARAVEGSELALEDSE</sequence>
<name>A0A3A2ZRL9_9EURO</name>
<reference evidence="2" key="1">
    <citation type="submission" date="2017-02" db="EMBL/GenBank/DDBJ databases">
        <authorList>
            <person name="Tafer H."/>
            <person name="Lopandic K."/>
        </authorList>
    </citation>
    <scope>NUCLEOTIDE SEQUENCE [LARGE SCALE GENOMIC DNA]</scope>
    <source>
        <strain evidence="2">CBS 366.77</strain>
    </source>
</reference>
<evidence type="ECO:0008006" key="3">
    <source>
        <dbReference type="Google" id="ProtNLM"/>
    </source>
</evidence>
<dbReference type="Pfam" id="PF19086">
    <property type="entry name" value="Terpene_syn_C_2"/>
    <property type="match status" value="1"/>
</dbReference>
<evidence type="ECO:0000313" key="1">
    <source>
        <dbReference type="EMBL" id="RJE20595.1"/>
    </source>
</evidence>
<dbReference type="Gene3D" id="1.10.600.10">
    <property type="entry name" value="Farnesyl Diphosphate Synthase"/>
    <property type="match status" value="1"/>
</dbReference>
<dbReference type="OrthoDB" id="3004402at2759"/>
<accession>A0A3A2ZRL9</accession>
<gene>
    <name evidence="1" type="ORF">PHISCL_07058</name>
</gene>
<dbReference type="InterPro" id="IPR008949">
    <property type="entry name" value="Isoprenoid_synthase_dom_sf"/>
</dbReference>
<proteinExistence type="predicted"/>
<comment type="caution">
    <text evidence="1">The sequence shown here is derived from an EMBL/GenBank/DDBJ whole genome shotgun (WGS) entry which is preliminary data.</text>
</comment>
<dbReference type="AlphaFoldDB" id="A0A3A2ZRL9"/>
<keyword evidence="2" id="KW-1185">Reference proteome</keyword>